<accession>A0A0F6YK87</accession>
<dbReference type="InterPro" id="IPR011042">
    <property type="entry name" value="6-blade_b-propeller_TolB-like"/>
</dbReference>
<dbReference type="RefSeq" id="WP_053236094.1">
    <property type="nucleotide sequence ID" value="NZ_CP011125.1"/>
</dbReference>
<dbReference type="EMBL" id="CP011125">
    <property type="protein sequence ID" value="AKF09001.1"/>
    <property type="molecule type" value="Genomic_DNA"/>
</dbReference>
<organism evidence="1 2">
    <name type="scientific">Sandaracinus amylolyticus</name>
    <dbReference type="NCBI Taxonomy" id="927083"/>
    <lineage>
        <taxon>Bacteria</taxon>
        <taxon>Pseudomonadati</taxon>
        <taxon>Myxococcota</taxon>
        <taxon>Polyangia</taxon>
        <taxon>Polyangiales</taxon>
        <taxon>Sandaracinaceae</taxon>
        <taxon>Sandaracinus</taxon>
    </lineage>
</organism>
<name>A0A0F6YK87_9BACT</name>
<evidence type="ECO:0000313" key="2">
    <source>
        <dbReference type="Proteomes" id="UP000034883"/>
    </source>
</evidence>
<sequence>MTAVVLAVGCGKLGYEPQEDERCTAELALVGPVPGVNVVGTDDWAPFVTNDGLALYFASWRAGGAGSSDLWVARRSDVRSAFGAAELVAGVNDADFQSAPALGPDGTLYFLAHSPHVTSEFDVWSATPGGGTTFVAPDSLGDLSANGSETDVELSRDGLTAFVASWRGGGESSNLWIATRPALDEPFEPLERIDELNTTYAESSMTISPDGLELVFASDRPGGAGGLDLWIARRPSVHAPFGEPLNLTALNSTSDDSKPSFSPDGATLYFNHAADEDGGDDADIWLATRCAPR</sequence>
<dbReference type="AlphaFoldDB" id="A0A0F6YK87"/>
<gene>
    <name evidence="1" type="ORF">DB32_006150</name>
</gene>
<dbReference type="STRING" id="927083.DB32_006150"/>
<proteinExistence type="predicted"/>
<dbReference type="Proteomes" id="UP000034883">
    <property type="component" value="Chromosome"/>
</dbReference>
<dbReference type="KEGG" id="samy:DB32_006150"/>
<dbReference type="Pfam" id="PF07676">
    <property type="entry name" value="PD40"/>
    <property type="match status" value="3"/>
</dbReference>
<reference evidence="1 2" key="1">
    <citation type="submission" date="2015-03" db="EMBL/GenBank/DDBJ databases">
        <title>Genome assembly of Sandaracinus amylolyticus DSM 53668.</title>
        <authorList>
            <person name="Sharma G."/>
            <person name="Subramanian S."/>
        </authorList>
    </citation>
    <scope>NUCLEOTIDE SEQUENCE [LARGE SCALE GENOMIC DNA]</scope>
    <source>
        <strain evidence="1 2">DSM 53668</strain>
    </source>
</reference>
<protein>
    <submittedName>
        <fullName evidence="1">Outer membrane protein OmpA family</fullName>
    </submittedName>
</protein>
<dbReference type="InterPro" id="IPR011659">
    <property type="entry name" value="WD40"/>
</dbReference>
<evidence type="ECO:0000313" key="1">
    <source>
        <dbReference type="EMBL" id="AKF09001.1"/>
    </source>
</evidence>
<dbReference type="Gene3D" id="2.120.10.30">
    <property type="entry name" value="TolB, C-terminal domain"/>
    <property type="match status" value="1"/>
</dbReference>
<keyword evidence="2" id="KW-1185">Reference proteome</keyword>
<dbReference type="SUPFAM" id="SSF82171">
    <property type="entry name" value="DPP6 N-terminal domain-like"/>
    <property type="match status" value="1"/>
</dbReference>